<organism evidence="1">
    <name type="scientific">Tanacetum cinerariifolium</name>
    <name type="common">Dalmatian daisy</name>
    <name type="synonym">Chrysanthemum cinerariifolium</name>
    <dbReference type="NCBI Taxonomy" id="118510"/>
    <lineage>
        <taxon>Eukaryota</taxon>
        <taxon>Viridiplantae</taxon>
        <taxon>Streptophyta</taxon>
        <taxon>Embryophyta</taxon>
        <taxon>Tracheophyta</taxon>
        <taxon>Spermatophyta</taxon>
        <taxon>Magnoliopsida</taxon>
        <taxon>eudicotyledons</taxon>
        <taxon>Gunneridae</taxon>
        <taxon>Pentapetalae</taxon>
        <taxon>asterids</taxon>
        <taxon>campanulids</taxon>
        <taxon>Asterales</taxon>
        <taxon>Asteraceae</taxon>
        <taxon>Asteroideae</taxon>
        <taxon>Anthemideae</taxon>
        <taxon>Anthemidinae</taxon>
        <taxon>Tanacetum</taxon>
    </lineage>
</organism>
<accession>A0A6L2MKV0</accession>
<dbReference type="EMBL" id="BKCJ010006676">
    <property type="protein sequence ID" value="GEU73372.1"/>
    <property type="molecule type" value="Genomic_DNA"/>
</dbReference>
<reference evidence="1" key="1">
    <citation type="journal article" date="2019" name="Sci. Rep.">
        <title>Draft genome of Tanacetum cinerariifolium, the natural source of mosquito coil.</title>
        <authorList>
            <person name="Yamashiro T."/>
            <person name="Shiraishi A."/>
            <person name="Satake H."/>
            <person name="Nakayama K."/>
        </authorList>
    </citation>
    <scope>NUCLEOTIDE SEQUENCE</scope>
</reference>
<proteinExistence type="predicted"/>
<dbReference type="AlphaFoldDB" id="A0A6L2MKV0"/>
<evidence type="ECO:0000313" key="1">
    <source>
        <dbReference type="EMBL" id="GEU73372.1"/>
    </source>
</evidence>
<comment type="caution">
    <text evidence="1">The sequence shown here is derived from an EMBL/GenBank/DDBJ whole genome shotgun (WGS) entry which is preliminary data.</text>
</comment>
<sequence length="120" mass="13467">MHRVSDIDTASESASPLICFRYFCWILNATLSSPFSYTHQLLLVTITTLPTLWFIECLLKFVSCPGYGNETRHELIGAVKIDADKPASEGALEMPKLHVTPEPEKSKECEVQLTQKFSFG</sequence>
<name>A0A6L2MKV0_TANCI</name>
<gene>
    <name evidence="1" type="ORF">Tci_045350</name>
</gene>
<protein>
    <submittedName>
        <fullName evidence="1">Uncharacterized protein</fullName>
    </submittedName>
</protein>